<organism evidence="1 2">
    <name type="scientific">Bradyrhizobium diazoefficiens</name>
    <dbReference type="NCBI Taxonomy" id="1355477"/>
    <lineage>
        <taxon>Bacteria</taxon>
        <taxon>Pseudomonadati</taxon>
        <taxon>Pseudomonadota</taxon>
        <taxon>Alphaproteobacteria</taxon>
        <taxon>Hyphomicrobiales</taxon>
        <taxon>Nitrobacteraceae</taxon>
        <taxon>Bradyrhizobium</taxon>
    </lineage>
</organism>
<name>A0A0E4FXR9_9BRAD</name>
<gene>
    <name evidence="1" type="ORF">NK6_8899</name>
</gene>
<dbReference type="Proteomes" id="UP000063308">
    <property type="component" value="Chromosome"/>
</dbReference>
<evidence type="ECO:0000313" key="2">
    <source>
        <dbReference type="Proteomes" id="UP000063308"/>
    </source>
</evidence>
<evidence type="ECO:0000313" key="1">
    <source>
        <dbReference type="EMBL" id="BAR62043.1"/>
    </source>
</evidence>
<dbReference type="AlphaFoldDB" id="A0A0E4FXR9"/>
<reference evidence="1 2" key="1">
    <citation type="submission" date="2014-11" db="EMBL/GenBank/DDBJ databases">
        <title>Symbiosis island explosion on the genome of extra-slow-growing strains of soybean bradyrhizobia with massive insertion sequences.</title>
        <authorList>
            <person name="Iida T."/>
            <person name="Minamisawa K."/>
        </authorList>
    </citation>
    <scope>NUCLEOTIDE SEQUENCE [LARGE SCALE GENOMIC DNA]</scope>
    <source>
        <strain evidence="1 2">NK6</strain>
    </source>
</reference>
<proteinExistence type="predicted"/>
<accession>A0A0E4FXR9</accession>
<sequence length="45" mass="5084">MSLLYIIKAKGCVTEVPHLSENASERLDWILGREQQKGRREAGLS</sequence>
<dbReference type="EMBL" id="AP014685">
    <property type="protein sequence ID" value="BAR62043.1"/>
    <property type="molecule type" value="Genomic_DNA"/>
</dbReference>
<protein>
    <submittedName>
        <fullName evidence="1">Uncharacterized protein</fullName>
    </submittedName>
</protein>